<dbReference type="RefSeq" id="XP_037222545.1">
    <property type="nucleotide sequence ID" value="XM_037362253.1"/>
</dbReference>
<dbReference type="Proteomes" id="UP000636479">
    <property type="component" value="Unassembled WGS sequence"/>
</dbReference>
<evidence type="ECO:0000313" key="2">
    <source>
        <dbReference type="EMBL" id="KAF7307526.1"/>
    </source>
</evidence>
<comment type="caution">
    <text evidence="2">The sequence shown here is derived from an EMBL/GenBank/DDBJ whole genome shotgun (WGS) entry which is preliminary data.</text>
</comment>
<dbReference type="OrthoDB" id="9979195at2759"/>
<gene>
    <name evidence="2" type="ORF">MIND_00547200</name>
</gene>
<name>A0A8H6SZI8_9AGAR</name>
<dbReference type="Pfam" id="PF18566">
    <property type="entry name" value="Ldi"/>
    <property type="match status" value="1"/>
</dbReference>
<feature type="domain" description="Linalool dehydratase/isomerase" evidence="1">
    <location>
        <begin position="57"/>
        <end position="403"/>
    </location>
</feature>
<keyword evidence="3" id="KW-1185">Reference proteome</keyword>
<dbReference type="AlphaFoldDB" id="A0A8H6SZI8"/>
<protein>
    <submittedName>
        <fullName evidence="2">Linalool dehydratase-isomerase</fullName>
    </submittedName>
</protein>
<dbReference type="GO" id="GO:0016853">
    <property type="term" value="F:isomerase activity"/>
    <property type="evidence" value="ECO:0007669"/>
    <property type="project" value="UniProtKB-KW"/>
</dbReference>
<evidence type="ECO:0000259" key="1">
    <source>
        <dbReference type="Pfam" id="PF18566"/>
    </source>
</evidence>
<dbReference type="EMBL" id="JACAZF010000004">
    <property type="protein sequence ID" value="KAF7307526.1"/>
    <property type="molecule type" value="Genomic_DNA"/>
</dbReference>
<reference evidence="2" key="1">
    <citation type="submission" date="2020-05" db="EMBL/GenBank/DDBJ databases">
        <title>Mycena genomes resolve the evolution of fungal bioluminescence.</title>
        <authorList>
            <person name="Tsai I.J."/>
        </authorList>
    </citation>
    <scope>NUCLEOTIDE SEQUENCE</scope>
    <source>
        <strain evidence="2">171206Taipei</strain>
    </source>
</reference>
<keyword evidence="2" id="KW-0413">Isomerase</keyword>
<dbReference type="GeneID" id="59344769"/>
<accession>A0A8H6SZI8</accession>
<proteinExistence type="predicted"/>
<dbReference type="InterPro" id="IPR041411">
    <property type="entry name" value="Ldi"/>
</dbReference>
<evidence type="ECO:0000313" key="3">
    <source>
        <dbReference type="Proteomes" id="UP000636479"/>
    </source>
</evidence>
<sequence length="543" mass="61430">MTFPKTLPSGFLDRFPKLSREQAGHLRHIHNLATALPGEYPHMGTQIAGQEWLDSLRYQLSGMVYAASVAHYHRLPALRSVFRQVIEALIEKMLYKDVWSYWYLTSQSGRLVDPDIQELRKPWPDPVVKENIMYSGHLLLMISLHAMLFNDDKFDQPDAIVFDWNPIFWGMGPERFSYTRSTLQDAIIREMERANWIGVCCEPNSVFVVCNQFPIIAMRYNDIRKGTNTIEGVLEKYIAAWKSKSGFLQEDGLFVDWYQVKQDQRVPAQNIGFTAWACTFMNAWNPDQMKALFPKQALGYLSAPSADGRINVRSDAIAKAIRQLVQDEKADANDASAIRRATEMVAAAPPPPTGPFVRPIFGYIAQWASEVAEDRAITDGLLAHADKYLNPTWERGGLFYPRSGTDDTDADGNWVRVEPFTGNAAIAYARLNVFDGQRKMWDKPWTRERFADYAYVDGVGLGGGVDFLRGMWDGENMVVTVRSWDESEKRLAPAFHNLPKGKYGVYVDGALADVRDVAARGEVVEVPLTVGKKEVDLVLVLEK</sequence>
<organism evidence="2 3">
    <name type="scientific">Mycena indigotica</name>
    <dbReference type="NCBI Taxonomy" id="2126181"/>
    <lineage>
        <taxon>Eukaryota</taxon>
        <taxon>Fungi</taxon>
        <taxon>Dikarya</taxon>
        <taxon>Basidiomycota</taxon>
        <taxon>Agaricomycotina</taxon>
        <taxon>Agaricomycetes</taxon>
        <taxon>Agaricomycetidae</taxon>
        <taxon>Agaricales</taxon>
        <taxon>Marasmiineae</taxon>
        <taxon>Mycenaceae</taxon>
        <taxon>Mycena</taxon>
    </lineage>
</organism>